<comment type="catalytic activity">
    <reaction evidence="2">
        <text>a 3'-end 2',3'-cyclophospho-ribonucleotide-RNA + H2O = a 3'-end 2'-phospho-ribonucleotide-RNA + H(+)</text>
        <dbReference type="Rhea" id="RHEA:11828"/>
        <dbReference type="Rhea" id="RHEA-COMP:10464"/>
        <dbReference type="Rhea" id="RHEA-COMP:17353"/>
        <dbReference type="ChEBI" id="CHEBI:15377"/>
        <dbReference type="ChEBI" id="CHEBI:15378"/>
        <dbReference type="ChEBI" id="CHEBI:83064"/>
        <dbReference type="ChEBI" id="CHEBI:173113"/>
        <dbReference type="EC" id="3.1.4.58"/>
    </reaction>
</comment>
<keyword evidence="4" id="KW-1185">Reference proteome</keyword>
<dbReference type="PANTHER" id="PTHR35561:SF1">
    <property type="entry name" value="RNA 2',3'-CYCLIC PHOSPHODIESTERASE"/>
    <property type="match status" value="1"/>
</dbReference>
<dbReference type="HAMAP" id="MF_01940">
    <property type="entry name" value="RNA_CPDase"/>
    <property type="match status" value="1"/>
</dbReference>
<evidence type="ECO:0000256" key="1">
    <source>
        <dbReference type="ARBA" id="ARBA00022801"/>
    </source>
</evidence>
<dbReference type="RefSeq" id="WP_353398531.1">
    <property type="nucleotide sequence ID" value="NZ_BAABWU010000004.1"/>
</dbReference>
<feature type="active site" description="Proton acceptor" evidence="2">
    <location>
        <position position="119"/>
    </location>
</feature>
<dbReference type="Pfam" id="PF13563">
    <property type="entry name" value="2_5_RNA_ligase2"/>
    <property type="match status" value="1"/>
</dbReference>
<feature type="short sequence motif" description="HXTX 1" evidence="2">
    <location>
        <begin position="36"/>
        <end position="39"/>
    </location>
</feature>
<evidence type="ECO:0000313" key="4">
    <source>
        <dbReference type="Proteomes" id="UP001441944"/>
    </source>
</evidence>
<feature type="short sequence motif" description="HXTX 2" evidence="2">
    <location>
        <begin position="119"/>
        <end position="122"/>
    </location>
</feature>
<keyword evidence="1 2" id="KW-0378">Hydrolase</keyword>
<dbReference type="InterPro" id="IPR004175">
    <property type="entry name" value="RNA_CPDase"/>
</dbReference>
<evidence type="ECO:0000313" key="3">
    <source>
        <dbReference type="EMBL" id="GAA6196059.1"/>
    </source>
</evidence>
<dbReference type="Proteomes" id="UP001441944">
    <property type="component" value="Unassembled WGS sequence"/>
</dbReference>
<proteinExistence type="inferred from homology"/>
<accession>A0ABQ0AJP9</accession>
<gene>
    <name evidence="3" type="primary">thpR</name>
    <name evidence="3" type="ORF">NBRC116598_15030</name>
</gene>
<dbReference type="NCBIfam" id="TIGR02258">
    <property type="entry name" value="2_5_ligase"/>
    <property type="match status" value="1"/>
</dbReference>
<reference evidence="3 4" key="1">
    <citation type="submission" date="2024-04" db="EMBL/GenBank/DDBJ databases">
        <title>Draft genome sequence of Pseudophaeobacter arcticus NBRC 116598.</title>
        <authorList>
            <person name="Miyakawa T."/>
            <person name="Kusuya Y."/>
            <person name="Miura T."/>
        </authorList>
    </citation>
    <scope>NUCLEOTIDE SEQUENCE [LARGE SCALE GENOMIC DNA]</scope>
    <source>
        <strain evidence="3 4">SU-CL00105</strain>
    </source>
</reference>
<feature type="active site" description="Proton donor" evidence="2">
    <location>
        <position position="36"/>
    </location>
</feature>
<dbReference type="EMBL" id="BAABWU010000004">
    <property type="protein sequence ID" value="GAA6196059.1"/>
    <property type="molecule type" value="Genomic_DNA"/>
</dbReference>
<dbReference type="InterPro" id="IPR009097">
    <property type="entry name" value="Cyclic_Pdiesterase"/>
</dbReference>
<protein>
    <recommendedName>
        <fullName evidence="2">RNA 2',3'-cyclic phosphodiesterase</fullName>
        <shortName evidence="2">RNA 2',3'-CPDase</shortName>
        <ecNumber evidence="2">3.1.4.58</ecNumber>
    </recommendedName>
</protein>
<sequence length="184" mass="20443">MRCFLGLALPDPVLDLLERLQDEIPVGRLVPWENLHITLSFLDEQPEARLEALHQELLRLKAAPLQLELRGLGVMGGKSPRVLSAQVTPNAALTAVHRHLRTVAQTCGMALPRARFRPHVTLARFGARQQPGQVQAVHQLLQHFGGFTTPVFTVHQITLYQSTLLPDGARYEALAQYPLEAETA</sequence>
<comment type="function">
    <text evidence="2">Hydrolyzes RNA 2',3'-cyclic phosphodiester to an RNA 2'-phosphomonoester.</text>
</comment>
<comment type="caution">
    <text evidence="3">The sequence shown here is derived from an EMBL/GenBank/DDBJ whole genome shotgun (WGS) entry which is preliminary data.</text>
</comment>
<evidence type="ECO:0000256" key="2">
    <source>
        <dbReference type="HAMAP-Rule" id="MF_01940"/>
    </source>
</evidence>
<comment type="similarity">
    <text evidence="2">Belongs to the 2H phosphoesterase superfamily. ThpR family.</text>
</comment>
<dbReference type="EC" id="3.1.4.58" evidence="2"/>
<name>A0ABQ0AJP9_9RHOB</name>
<organism evidence="3 4">
    <name type="scientific">Pseudophaeobacter arcticus</name>
    <dbReference type="NCBI Taxonomy" id="385492"/>
    <lineage>
        <taxon>Bacteria</taxon>
        <taxon>Pseudomonadati</taxon>
        <taxon>Pseudomonadota</taxon>
        <taxon>Alphaproteobacteria</taxon>
        <taxon>Rhodobacterales</taxon>
        <taxon>Paracoccaceae</taxon>
        <taxon>Pseudophaeobacter</taxon>
    </lineage>
</organism>
<dbReference type="Gene3D" id="3.90.1140.10">
    <property type="entry name" value="Cyclic phosphodiesterase"/>
    <property type="match status" value="1"/>
</dbReference>
<dbReference type="SUPFAM" id="SSF55144">
    <property type="entry name" value="LigT-like"/>
    <property type="match status" value="1"/>
</dbReference>
<dbReference type="PANTHER" id="PTHR35561">
    <property type="entry name" value="RNA 2',3'-CYCLIC PHOSPHODIESTERASE"/>
    <property type="match status" value="1"/>
</dbReference>